<dbReference type="EMBL" id="CAQJ01000021">
    <property type="protein sequence ID" value="CCQ89905.1"/>
    <property type="molecule type" value="Genomic_DNA"/>
</dbReference>
<protein>
    <submittedName>
        <fullName evidence="2">Uncharacterized protein</fullName>
    </submittedName>
</protein>
<comment type="caution">
    <text evidence="2">The sequence shown here is derived from an EMBL/GenBank/DDBJ whole genome shotgun (WGS) entry which is preliminary data.</text>
</comment>
<evidence type="ECO:0000313" key="3">
    <source>
        <dbReference type="Proteomes" id="UP000011704"/>
    </source>
</evidence>
<name>M1YHF9_NITG3</name>
<organism evidence="2 3">
    <name type="scientific">Nitrospina gracilis (strain 3/211)</name>
    <dbReference type="NCBI Taxonomy" id="1266370"/>
    <lineage>
        <taxon>Bacteria</taxon>
        <taxon>Pseudomonadati</taxon>
        <taxon>Nitrospinota/Tectimicrobiota group</taxon>
        <taxon>Nitrospinota</taxon>
        <taxon>Nitrospinia</taxon>
        <taxon>Nitrospinales</taxon>
        <taxon>Nitrospinaceae</taxon>
        <taxon>Nitrospina</taxon>
    </lineage>
</organism>
<dbReference type="AlphaFoldDB" id="M1YHF9"/>
<gene>
    <name evidence="2" type="ORF">NITGR_190015</name>
</gene>
<dbReference type="Proteomes" id="UP000011704">
    <property type="component" value="Unassembled WGS sequence"/>
</dbReference>
<dbReference type="InParanoid" id="M1YHF9"/>
<dbReference type="HOGENOM" id="CLU_2437814_0_0_0"/>
<accession>M1YHF9</accession>
<sequence length="90" mass="10162">MSLLERDNLNYLTHVEQFFLTLKGSGLSLSASDYDLITQWENRRVPVEVLCRAIETAYRTATAQSRSASPRVSLTGMREQVEDELGKAAR</sequence>
<evidence type="ECO:0000256" key="1">
    <source>
        <dbReference type="SAM" id="MobiDB-lite"/>
    </source>
</evidence>
<reference evidence="2 3" key="1">
    <citation type="journal article" date="2013" name="Front. Microbiol.">
        <title>The genome of Nitrospina gracilis illuminates the metabolism and evolution of the major marine nitrite oxidizer.</title>
        <authorList>
            <person name="Luecker S."/>
            <person name="Nowka B."/>
            <person name="Rattei T."/>
            <person name="Spieck E."/>
            <person name="and Daims H."/>
        </authorList>
    </citation>
    <scope>NUCLEOTIDE SEQUENCE [LARGE SCALE GENOMIC DNA]</scope>
    <source>
        <strain evidence="2 3">3/211</strain>
    </source>
</reference>
<evidence type="ECO:0000313" key="2">
    <source>
        <dbReference type="EMBL" id="CCQ89905.1"/>
    </source>
</evidence>
<proteinExistence type="predicted"/>
<dbReference type="STRING" id="1266370.NITGR_190015"/>
<keyword evidence="3" id="KW-1185">Reference proteome</keyword>
<feature type="region of interest" description="Disordered" evidence="1">
    <location>
        <begin position="64"/>
        <end position="90"/>
    </location>
</feature>
<dbReference type="RefSeq" id="WP_005006809.1">
    <property type="nucleotide sequence ID" value="NZ_HG422173.1"/>
</dbReference>